<dbReference type="AlphaFoldDB" id="A0A3S5BCJ5"/>
<gene>
    <name evidence="1" type="ORF">PXEA_LOCUS36358</name>
</gene>
<name>A0A3S5BCJ5_9PLAT</name>
<comment type="caution">
    <text evidence="1">The sequence shown here is derived from an EMBL/GenBank/DDBJ whole genome shotgun (WGS) entry which is preliminary data.</text>
</comment>
<evidence type="ECO:0000313" key="1">
    <source>
        <dbReference type="EMBL" id="VEL42918.1"/>
    </source>
</evidence>
<evidence type="ECO:0000313" key="2">
    <source>
        <dbReference type="Proteomes" id="UP000784294"/>
    </source>
</evidence>
<keyword evidence="2" id="KW-1185">Reference proteome</keyword>
<reference evidence="1" key="1">
    <citation type="submission" date="2018-11" db="EMBL/GenBank/DDBJ databases">
        <authorList>
            <consortium name="Pathogen Informatics"/>
        </authorList>
    </citation>
    <scope>NUCLEOTIDE SEQUENCE</scope>
</reference>
<sequence>MRCQVATSPFFTIASLTAPLHAGSRCQVMRSTLSVACSLGFASFMPSLRRFPKTPRLFCQIRPVDRLSSSAFFRPILASLGQAKRRTNRHPRAQQIHTSLAYPFFHHIFSQTVPHRRNKPLHQQLGGLTCGRREDLVIESVPRVSRA</sequence>
<protein>
    <submittedName>
        <fullName evidence="1">Uncharacterized protein</fullName>
    </submittedName>
</protein>
<accession>A0A3S5BCJ5</accession>
<organism evidence="1 2">
    <name type="scientific">Protopolystoma xenopodis</name>
    <dbReference type="NCBI Taxonomy" id="117903"/>
    <lineage>
        <taxon>Eukaryota</taxon>
        <taxon>Metazoa</taxon>
        <taxon>Spiralia</taxon>
        <taxon>Lophotrochozoa</taxon>
        <taxon>Platyhelminthes</taxon>
        <taxon>Monogenea</taxon>
        <taxon>Polyopisthocotylea</taxon>
        <taxon>Polystomatidea</taxon>
        <taxon>Polystomatidae</taxon>
        <taxon>Protopolystoma</taxon>
    </lineage>
</organism>
<dbReference type="Proteomes" id="UP000784294">
    <property type="component" value="Unassembled WGS sequence"/>
</dbReference>
<dbReference type="EMBL" id="CAAALY010277549">
    <property type="protein sequence ID" value="VEL42918.1"/>
    <property type="molecule type" value="Genomic_DNA"/>
</dbReference>
<proteinExistence type="predicted"/>